<dbReference type="Pfam" id="PF00999">
    <property type="entry name" value="Na_H_Exchanger"/>
    <property type="match status" value="1"/>
</dbReference>
<evidence type="ECO:0000256" key="8">
    <source>
        <dbReference type="ARBA" id="ARBA00023053"/>
    </source>
</evidence>
<dbReference type="EMBL" id="JAZHYN010000002">
    <property type="protein sequence ID" value="MEF3365140.1"/>
    <property type="molecule type" value="Genomic_DNA"/>
</dbReference>
<evidence type="ECO:0000256" key="9">
    <source>
        <dbReference type="ARBA" id="ARBA00023065"/>
    </source>
</evidence>
<feature type="transmembrane region" description="Helical" evidence="12">
    <location>
        <begin position="84"/>
        <end position="103"/>
    </location>
</feature>
<keyword evidence="11" id="KW-0739">Sodium transport</keyword>
<feature type="transmembrane region" description="Helical" evidence="12">
    <location>
        <begin position="55"/>
        <end position="72"/>
    </location>
</feature>
<gene>
    <name evidence="14" type="ORF">V3H18_01190</name>
</gene>
<keyword evidence="9" id="KW-0406">Ion transport</keyword>
<evidence type="ECO:0000256" key="5">
    <source>
        <dbReference type="ARBA" id="ARBA00022475"/>
    </source>
</evidence>
<feature type="transmembrane region" description="Helical" evidence="12">
    <location>
        <begin position="181"/>
        <end position="205"/>
    </location>
</feature>
<accession>A0ABU7XDF8</accession>
<evidence type="ECO:0000256" key="1">
    <source>
        <dbReference type="ARBA" id="ARBA00004651"/>
    </source>
</evidence>
<dbReference type="Proteomes" id="UP001350748">
    <property type="component" value="Unassembled WGS sequence"/>
</dbReference>
<feature type="transmembrane region" description="Helical" evidence="12">
    <location>
        <begin position="370"/>
        <end position="393"/>
    </location>
</feature>
<dbReference type="PRINTS" id="PR01084">
    <property type="entry name" value="NAHEXCHNGR"/>
</dbReference>
<evidence type="ECO:0000313" key="14">
    <source>
        <dbReference type="EMBL" id="MEF3365140.1"/>
    </source>
</evidence>
<feature type="transmembrane region" description="Helical" evidence="12">
    <location>
        <begin position="276"/>
        <end position="300"/>
    </location>
</feature>
<evidence type="ECO:0000256" key="3">
    <source>
        <dbReference type="ARBA" id="ARBA00022448"/>
    </source>
</evidence>
<name>A0ABU7XDF8_9HYPH</name>
<keyword evidence="4" id="KW-0050">Antiport</keyword>
<proteinExistence type="inferred from homology"/>
<dbReference type="InterPro" id="IPR018422">
    <property type="entry name" value="Cation/H_exchanger_CPA1"/>
</dbReference>
<evidence type="ECO:0000256" key="2">
    <source>
        <dbReference type="ARBA" id="ARBA00007367"/>
    </source>
</evidence>
<keyword evidence="10 12" id="KW-0472">Membrane</keyword>
<comment type="similarity">
    <text evidence="2">Belongs to the monovalent cation:proton antiporter 1 (CPA1) transporter (TC 2.A.36) family.</text>
</comment>
<organism evidence="14 15">
    <name type="scientific">Methylocystis borbori</name>
    <dbReference type="NCBI Taxonomy" id="3118750"/>
    <lineage>
        <taxon>Bacteria</taxon>
        <taxon>Pseudomonadati</taxon>
        <taxon>Pseudomonadota</taxon>
        <taxon>Alphaproteobacteria</taxon>
        <taxon>Hyphomicrobiales</taxon>
        <taxon>Methylocystaceae</taxon>
        <taxon>Methylocystis</taxon>
    </lineage>
</organism>
<comment type="caution">
    <text evidence="14">The sequence shown here is derived from an EMBL/GenBank/DDBJ whole genome shotgun (WGS) entry which is preliminary data.</text>
</comment>
<feature type="transmembrane region" description="Helical" evidence="12">
    <location>
        <begin position="109"/>
        <end position="131"/>
    </location>
</feature>
<dbReference type="PANTHER" id="PTHR10110">
    <property type="entry name" value="SODIUM/HYDROGEN EXCHANGER"/>
    <property type="match status" value="1"/>
</dbReference>
<evidence type="ECO:0000256" key="6">
    <source>
        <dbReference type="ARBA" id="ARBA00022692"/>
    </source>
</evidence>
<keyword evidence="5" id="KW-1003">Cell membrane</keyword>
<feature type="transmembrane region" description="Helical" evidence="12">
    <location>
        <begin position="212"/>
        <end position="230"/>
    </location>
</feature>
<evidence type="ECO:0000256" key="7">
    <source>
        <dbReference type="ARBA" id="ARBA00022989"/>
    </source>
</evidence>
<keyword evidence="8" id="KW-0915">Sodium</keyword>
<keyword evidence="3" id="KW-0813">Transport</keyword>
<dbReference type="Gene3D" id="6.10.140.1330">
    <property type="match status" value="1"/>
</dbReference>
<feature type="transmembrane region" description="Helical" evidence="12">
    <location>
        <begin position="341"/>
        <end position="358"/>
    </location>
</feature>
<evidence type="ECO:0000256" key="12">
    <source>
        <dbReference type="SAM" id="Phobius"/>
    </source>
</evidence>
<feature type="transmembrane region" description="Helical" evidence="12">
    <location>
        <begin position="29"/>
        <end position="49"/>
    </location>
</feature>
<protein>
    <submittedName>
        <fullName evidence="14">Sodium:proton antiporter</fullName>
    </submittedName>
</protein>
<feature type="domain" description="Cation/H+ exchanger transmembrane" evidence="13">
    <location>
        <begin position="14"/>
        <end position="394"/>
    </location>
</feature>
<dbReference type="RefSeq" id="WP_332080042.1">
    <property type="nucleotide sequence ID" value="NZ_JAZHYN010000002.1"/>
</dbReference>
<dbReference type="PANTHER" id="PTHR10110:SF195">
    <property type="entry name" value="NA(+)_H(+) ANTIPORTER NHAS2"/>
    <property type="match status" value="1"/>
</dbReference>
<feature type="transmembrane region" description="Helical" evidence="12">
    <location>
        <begin position="306"/>
        <end position="329"/>
    </location>
</feature>
<dbReference type="InterPro" id="IPR004709">
    <property type="entry name" value="NaH_exchanger"/>
</dbReference>
<keyword evidence="15" id="KW-1185">Reference proteome</keyword>
<feature type="transmembrane region" description="Helical" evidence="12">
    <location>
        <begin position="6"/>
        <end position="22"/>
    </location>
</feature>
<evidence type="ECO:0000256" key="4">
    <source>
        <dbReference type="ARBA" id="ARBA00022449"/>
    </source>
</evidence>
<evidence type="ECO:0000313" key="15">
    <source>
        <dbReference type="Proteomes" id="UP001350748"/>
    </source>
</evidence>
<reference evidence="14 15" key="1">
    <citation type="submission" date="2024-02" db="EMBL/GenBank/DDBJ databases">
        <authorList>
            <person name="Grouzdev D."/>
        </authorList>
    </citation>
    <scope>NUCLEOTIDE SEQUENCE [LARGE SCALE GENOMIC DNA]</scope>
    <source>
        <strain evidence="14 15">9N</strain>
    </source>
</reference>
<evidence type="ECO:0000259" key="13">
    <source>
        <dbReference type="Pfam" id="PF00999"/>
    </source>
</evidence>
<keyword evidence="6 12" id="KW-0812">Transmembrane</keyword>
<sequence length="415" mass="43262">MDESLRQGVAVLAVAMMVAIAARQIKLPYTVGLVIVGAIVATSNAEIAPHLTHELIFDFILPPLLFEAALTLSWRELLRDSAPLLALAGVGTVISAAVVATSMTTLLDWPLASALVFGALIAATDPVAIIAMFKDNKIRGRIRLLVESESLLNDGAAAVLFVMALAWAVSGGEGQTAGETAFTLLKIVLGGVVVGALCGGAAIIASLPTTEHLVEAALTTIAAFGSFLLAEYFHVSGVLATVTAGLMMGNLGLLSESEGGYISRRGREFVLSFWDFAAFLANSVVFLLIGVDVASTPFAAIGPGPLAAAIAIVLVARAITVYPLSSLFLRSRWKVSLREQHVLWWGGLRGALAAALALSLPLDLPRRDDIVALTFGVVAFSIVVQGLTMPLLLRALGFLPRPAGALPSQADEGAH</sequence>
<evidence type="ECO:0000256" key="10">
    <source>
        <dbReference type="ARBA" id="ARBA00023136"/>
    </source>
</evidence>
<evidence type="ECO:0000256" key="11">
    <source>
        <dbReference type="ARBA" id="ARBA00023201"/>
    </source>
</evidence>
<keyword evidence="7 12" id="KW-1133">Transmembrane helix</keyword>
<dbReference type="InterPro" id="IPR006153">
    <property type="entry name" value="Cation/H_exchanger_TM"/>
</dbReference>
<comment type="subcellular location">
    <subcellularLocation>
        <location evidence="1">Cell membrane</location>
        <topology evidence="1">Multi-pass membrane protein</topology>
    </subcellularLocation>
</comment>